<dbReference type="UniPathway" id="UPA00219"/>
<evidence type="ECO:0000259" key="11">
    <source>
        <dbReference type="Pfam" id="PF03033"/>
    </source>
</evidence>
<dbReference type="GO" id="GO:0008360">
    <property type="term" value="P:regulation of cell shape"/>
    <property type="evidence" value="ECO:0007669"/>
    <property type="project" value="UniProtKB-KW"/>
</dbReference>
<dbReference type="EC" id="2.4.1.227" evidence="10"/>
<evidence type="ECO:0000256" key="6">
    <source>
        <dbReference type="ARBA" id="ARBA00022984"/>
    </source>
</evidence>
<dbReference type="GO" id="GO:0050511">
    <property type="term" value="F:undecaprenyldiphospho-muramoylpentapeptide beta-N-acetylglucosaminyltransferase activity"/>
    <property type="evidence" value="ECO:0007669"/>
    <property type="project" value="UniProtKB-UniRule"/>
</dbReference>
<dbReference type="InterPro" id="IPR006009">
    <property type="entry name" value="GlcNAc_MurG"/>
</dbReference>
<sequence>MTNVLIAGGGTAGHVQPALAVADALVAADPTVRITCLGTAGGLETILVPERGYRLELVPEVKFRRKLNLEALRIPGRLIGTVRAASKVIKKDRIDIVVGFGGYVSLPAYLAARLSLRHRVPVVVHEANARAGIANKIGARLAAVVVAAVPGSCLKGARVVGNPVRRSLSGLDLAALRPEAREYFGLDPDAPTLLVIGGSLGAIKLNDAFSSVAADLGRAGVGVLHAHGRAKPVVLPEPEPGTPAYVATPYLDRMDLAYAAADLIVARSGAITVAEIGALGVPVVYVPLAFGNGEQRLNAVPQAQSGAAVIISEDELTPAAILDRIVPLVKDRSALAAMSAAASTSSTQDADRVIAGIVLDTAHSKDTR</sequence>
<evidence type="ECO:0000256" key="9">
    <source>
        <dbReference type="ARBA" id="ARBA00023316"/>
    </source>
</evidence>
<dbReference type="InterPro" id="IPR004276">
    <property type="entry name" value="GlycoTrans_28_N"/>
</dbReference>
<keyword evidence="1 10" id="KW-1003">Cell membrane</keyword>
<keyword evidence="4 10" id="KW-0808">Transferase</keyword>
<dbReference type="CDD" id="cd03785">
    <property type="entry name" value="GT28_MurG"/>
    <property type="match status" value="1"/>
</dbReference>
<keyword evidence="8 10" id="KW-0131">Cell cycle</keyword>
<dbReference type="STRING" id="1090615.SAMN04515671_3023"/>
<dbReference type="GO" id="GO:0071555">
    <property type="term" value="P:cell wall organization"/>
    <property type="evidence" value="ECO:0007669"/>
    <property type="project" value="UniProtKB-KW"/>
</dbReference>
<evidence type="ECO:0000259" key="12">
    <source>
        <dbReference type="Pfam" id="PF04101"/>
    </source>
</evidence>
<dbReference type="NCBIfam" id="TIGR01133">
    <property type="entry name" value="murG"/>
    <property type="match status" value="1"/>
</dbReference>
<comment type="pathway">
    <text evidence="10">Cell wall biogenesis; peptidoglycan biosynthesis.</text>
</comment>
<keyword evidence="7 10" id="KW-0472">Membrane</keyword>
<dbReference type="GO" id="GO:0051991">
    <property type="term" value="F:UDP-N-acetyl-D-glucosamine:N-acetylmuramoyl-L-alanyl-D-glutamyl-meso-2,6-diaminopimelyl-D-alanyl-D-alanine-diphosphoundecaprenol 4-beta-N-acetylglucosaminlytransferase activity"/>
    <property type="evidence" value="ECO:0007669"/>
    <property type="project" value="RHEA"/>
</dbReference>
<name>A0A1H0Q8S6_9ACTN</name>
<protein>
    <recommendedName>
        <fullName evidence="10">UDP-N-acetylglucosamine--N-acetylmuramyl-(pentapeptide) pyrophosphoryl-undecaprenol N-acetylglucosamine transferase</fullName>
        <ecNumber evidence="10">2.4.1.227</ecNumber>
    </recommendedName>
    <alternativeName>
        <fullName evidence="10">Undecaprenyl-PP-MurNAc-pentapeptide-UDPGlcNAc GlcNAc transferase</fullName>
    </alternativeName>
</protein>
<dbReference type="InterPro" id="IPR007235">
    <property type="entry name" value="Glyco_trans_28_C"/>
</dbReference>
<evidence type="ECO:0000256" key="10">
    <source>
        <dbReference type="HAMAP-Rule" id="MF_00033"/>
    </source>
</evidence>
<dbReference type="PANTHER" id="PTHR21015">
    <property type="entry name" value="UDP-N-ACETYLGLUCOSAMINE--N-ACETYLMURAMYL-(PENTAPEPTIDE) PYROPHOSPHORYL-UNDECAPRENOL N-ACETYLGLUCOSAMINE TRANSFERASE 1"/>
    <property type="match status" value="1"/>
</dbReference>
<dbReference type="HAMAP" id="MF_00033">
    <property type="entry name" value="MurG"/>
    <property type="match status" value="1"/>
</dbReference>
<feature type="binding site" evidence="10">
    <location>
        <position position="128"/>
    </location>
    <ligand>
        <name>UDP-N-acetyl-alpha-D-glucosamine</name>
        <dbReference type="ChEBI" id="CHEBI:57705"/>
    </ligand>
</feature>
<organism evidence="13 14">
    <name type="scientific">Nakamurella panacisegetis</name>
    <dbReference type="NCBI Taxonomy" id="1090615"/>
    <lineage>
        <taxon>Bacteria</taxon>
        <taxon>Bacillati</taxon>
        <taxon>Actinomycetota</taxon>
        <taxon>Actinomycetes</taxon>
        <taxon>Nakamurellales</taxon>
        <taxon>Nakamurellaceae</taxon>
        <taxon>Nakamurella</taxon>
    </lineage>
</organism>
<accession>A0A1H0Q8S6</accession>
<comment type="similarity">
    <text evidence="10">Belongs to the glycosyltransferase 28 family. MurG subfamily.</text>
</comment>
<dbReference type="GO" id="GO:0005975">
    <property type="term" value="P:carbohydrate metabolic process"/>
    <property type="evidence" value="ECO:0007669"/>
    <property type="project" value="InterPro"/>
</dbReference>
<keyword evidence="14" id="KW-1185">Reference proteome</keyword>
<dbReference type="SUPFAM" id="SSF53756">
    <property type="entry name" value="UDP-Glycosyltransferase/glycogen phosphorylase"/>
    <property type="match status" value="1"/>
</dbReference>
<gene>
    <name evidence="10" type="primary">murG</name>
    <name evidence="13" type="ORF">SAMN04515671_3023</name>
</gene>
<feature type="binding site" evidence="10">
    <location>
        <position position="165"/>
    </location>
    <ligand>
        <name>UDP-N-acetyl-alpha-D-glucosamine</name>
        <dbReference type="ChEBI" id="CHEBI:57705"/>
    </ligand>
</feature>
<dbReference type="Pfam" id="PF04101">
    <property type="entry name" value="Glyco_tran_28_C"/>
    <property type="match status" value="1"/>
</dbReference>
<comment type="function">
    <text evidence="10">Cell wall formation. Catalyzes the transfer of a GlcNAc subunit on undecaprenyl-pyrophosphoryl-MurNAc-pentapeptide (lipid intermediate I) to form undecaprenyl-pyrophosphoryl-MurNAc-(pentapeptide)GlcNAc (lipid intermediate II).</text>
</comment>
<evidence type="ECO:0000256" key="5">
    <source>
        <dbReference type="ARBA" id="ARBA00022960"/>
    </source>
</evidence>
<keyword evidence="3 10" id="KW-0328">Glycosyltransferase</keyword>
<dbReference type="Gene3D" id="3.40.50.2000">
    <property type="entry name" value="Glycogen Phosphorylase B"/>
    <property type="match status" value="2"/>
</dbReference>
<feature type="domain" description="Glycosyltransferase family 28 N-terminal" evidence="11">
    <location>
        <begin position="4"/>
        <end position="145"/>
    </location>
</feature>
<evidence type="ECO:0000256" key="1">
    <source>
        <dbReference type="ARBA" id="ARBA00022475"/>
    </source>
</evidence>
<feature type="binding site" evidence="10">
    <location>
        <begin position="11"/>
        <end position="13"/>
    </location>
    <ligand>
        <name>UDP-N-acetyl-alpha-D-glucosamine</name>
        <dbReference type="ChEBI" id="CHEBI:57705"/>
    </ligand>
</feature>
<dbReference type="OrthoDB" id="9808936at2"/>
<feature type="binding site" evidence="10">
    <location>
        <position position="295"/>
    </location>
    <ligand>
        <name>UDP-N-acetyl-alpha-D-glucosamine</name>
        <dbReference type="ChEBI" id="CHEBI:57705"/>
    </ligand>
</feature>
<feature type="domain" description="Glycosyl transferase family 28 C-terminal" evidence="12">
    <location>
        <begin position="192"/>
        <end position="351"/>
    </location>
</feature>
<evidence type="ECO:0000313" key="14">
    <source>
        <dbReference type="Proteomes" id="UP000198741"/>
    </source>
</evidence>
<evidence type="ECO:0000256" key="2">
    <source>
        <dbReference type="ARBA" id="ARBA00022618"/>
    </source>
</evidence>
<comment type="caution">
    <text evidence="10">Lacks conserved residue(s) required for the propagation of feature annotation.</text>
</comment>
<evidence type="ECO:0000313" key="13">
    <source>
        <dbReference type="EMBL" id="SDP13772.1"/>
    </source>
</evidence>
<keyword evidence="2 10" id="KW-0132">Cell division</keyword>
<evidence type="ECO:0000256" key="4">
    <source>
        <dbReference type="ARBA" id="ARBA00022679"/>
    </source>
</evidence>
<keyword evidence="5 10" id="KW-0133">Cell shape</keyword>
<dbReference type="PANTHER" id="PTHR21015:SF22">
    <property type="entry name" value="GLYCOSYLTRANSFERASE"/>
    <property type="match status" value="1"/>
</dbReference>
<dbReference type="AlphaFoldDB" id="A0A1H0Q8S6"/>
<comment type="catalytic activity">
    <reaction evidence="10">
        <text>di-trans,octa-cis-undecaprenyl diphospho-N-acetyl-alpha-D-muramoyl-L-alanyl-D-glutamyl-meso-2,6-diaminopimeloyl-D-alanyl-D-alanine + UDP-N-acetyl-alpha-D-glucosamine = di-trans,octa-cis-undecaprenyl diphospho-[N-acetyl-alpha-D-glucosaminyl-(1-&gt;4)]-N-acetyl-alpha-D-muramoyl-L-alanyl-D-glutamyl-meso-2,6-diaminopimeloyl-D-alanyl-D-alanine + UDP + H(+)</text>
        <dbReference type="Rhea" id="RHEA:31227"/>
        <dbReference type="ChEBI" id="CHEBI:15378"/>
        <dbReference type="ChEBI" id="CHEBI:57705"/>
        <dbReference type="ChEBI" id="CHEBI:58223"/>
        <dbReference type="ChEBI" id="CHEBI:61387"/>
        <dbReference type="ChEBI" id="CHEBI:61388"/>
        <dbReference type="EC" id="2.4.1.227"/>
    </reaction>
</comment>
<proteinExistence type="inferred from homology"/>
<dbReference type="GO" id="GO:0051301">
    <property type="term" value="P:cell division"/>
    <property type="evidence" value="ECO:0007669"/>
    <property type="project" value="UniProtKB-KW"/>
</dbReference>
<evidence type="ECO:0000256" key="7">
    <source>
        <dbReference type="ARBA" id="ARBA00023136"/>
    </source>
</evidence>
<evidence type="ECO:0000256" key="3">
    <source>
        <dbReference type="ARBA" id="ARBA00022676"/>
    </source>
</evidence>
<dbReference type="GO" id="GO:0005886">
    <property type="term" value="C:plasma membrane"/>
    <property type="evidence" value="ECO:0007669"/>
    <property type="project" value="UniProtKB-SubCell"/>
</dbReference>
<dbReference type="Pfam" id="PF03033">
    <property type="entry name" value="Glyco_transf_28"/>
    <property type="match status" value="1"/>
</dbReference>
<reference evidence="13 14" key="1">
    <citation type="submission" date="2016-10" db="EMBL/GenBank/DDBJ databases">
        <authorList>
            <person name="de Groot N.N."/>
        </authorList>
    </citation>
    <scope>NUCLEOTIDE SEQUENCE [LARGE SCALE GENOMIC DNA]</scope>
    <source>
        <strain evidence="14">P4-7,KCTC 19426,CECT 7604</strain>
    </source>
</reference>
<keyword evidence="6 10" id="KW-0573">Peptidoglycan synthesis</keyword>
<dbReference type="Proteomes" id="UP000198741">
    <property type="component" value="Chromosome I"/>
</dbReference>
<dbReference type="GO" id="GO:0009252">
    <property type="term" value="P:peptidoglycan biosynthetic process"/>
    <property type="evidence" value="ECO:0007669"/>
    <property type="project" value="UniProtKB-UniRule"/>
</dbReference>
<keyword evidence="9 10" id="KW-0961">Cell wall biogenesis/degradation</keyword>
<dbReference type="EMBL" id="LT629710">
    <property type="protein sequence ID" value="SDP13772.1"/>
    <property type="molecule type" value="Genomic_DNA"/>
</dbReference>
<comment type="subcellular location">
    <subcellularLocation>
        <location evidence="10">Cell membrane</location>
        <topology evidence="10">Peripheral membrane protein</topology>
        <orientation evidence="10">Cytoplasmic side</orientation>
    </subcellularLocation>
</comment>
<evidence type="ECO:0000256" key="8">
    <source>
        <dbReference type="ARBA" id="ARBA00023306"/>
    </source>
</evidence>
<feature type="binding site" evidence="10">
    <location>
        <position position="199"/>
    </location>
    <ligand>
        <name>UDP-N-acetyl-alpha-D-glucosamine</name>
        <dbReference type="ChEBI" id="CHEBI:57705"/>
    </ligand>
</feature>